<evidence type="ECO:0000313" key="4">
    <source>
        <dbReference type="Proteomes" id="UP000824890"/>
    </source>
</evidence>
<evidence type="ECO:0000256" key="1">
    <source>
        <dbReference type="SAM" id="MobiDB-lite"/>
    </source>
</evidence>
<organism evidence="3 4">
    <name type="scientific">Brassica napus</name>
    <name type="common">Rape</name>
    <dbReference type="NCBI Taxonomy" id="3708"/>
    <lineage>
        <taxon>Eukaryota</taxon>
        <taxon>Viridiplantae</taxon>
        <taxon>Streptophyta</taxon>
        <taxon>Embryophyta</taxon>
        <taxon>Tracheophyta</taxon>
        <taxon>Spermatophyta</taxon>
        <taxon>Magnoliopsida</taxon>
        <taxon>eudicotyledons</taxon>
        <taxon>Gunneridae</taxon>
        <taxon>Pentapetalae</taxon>
        <taxon>rosids</taxon>
        <taxon>malvids</taxon>
        <taxon>Brassicales</taxon>
        <taxon>Brassicaceae</taxon>
        <taxon>Brassiceae</taxon>
        <taxon>Brassica</taxon>
    </lineage>
</organism>
<dbReference type="Gene3D" id="1.25.10.10">
    <property type="entry name" value="Leucine-rich Repeat Variant"/>
    <property type="match status" value="1"/>
</dbReference>
<protein>
    <submittedName>
        <fullName evidence="3">Uncharacterized protein</fullName>
    </submittedName>
</protein>
<name>A0ABQ7ZSZ3_BRANA</name>
<feature type="region of interest" description="Disordered" evidence="1">
    <location>
        <begin position="163"/>
        <end position="206"/>
    </location>
</feature>
<proteinExistence type="predicted"/>
<feature type="non-terminal residue" evidence="3">
    <location>
        <position position="1"/>
    </location>
</feature>
<evidence type="ECO:0000313" key="3">
    <source>
        <dbReference type="EMBL" id="KAH0883344.1"/>
    </source>
</evidence>
<dbReference type="SUPFAM" id="SSF48371">
    <property type="entry name" value="ARM repeat"/>
    <property type="match status" value="1"/>
</dbReference>
<dbReference type="EMBL" id="JAGKQM010000014">
    <property type="protein sequence ID" value="KAH0883344.1"/>
    <property type="molecule type" value="Genomic_DNA"/>
</dbReference>
<dbReference type="PANTHER" id="PTHR10997">
    <property type="entry name" value="IMPORTIN-7, 8, 11"/>
    <property type="match status" value="1"/>
</dbReference>
<dbReference type="InterPro" id="IPR011989">
    <property type="entry name" value="ARM-like"/>
</dbReference>
<dbReference type="Proteomes" id="UP000824890">
    <property type="component" value="Unassembled WGS sequence"/>
</dbReference>
<gene>
    <name evidence="3" type="ORF">HID58_059440</name>
</gene>
<dbReference type="InterPro" id="IPR016024">
    <property type="entry name" value="ARM-type_fold"/>
</dbReference>
<accession>A0ABQ7ZSZ3</accession>
<evidence type="ECO:0000256" key="2">
    <source>
        <dbReference type="SAM" id="Phobius"/>
    </source>
</evidence>
<comment type="caution">
    <text evidence="3">The sequence shown here is derived from an EMBL/GenBank/DDBJ whole genome shotgun (WGS) entry which is preliminary data.</text>
</comment>
<feature type="compositionally biased region" description="Acidic residues" evidence="1">
    <location>
        <begin position="171"/>
        <end position="206"/>
    </location>
</feature>
<reference evidence="3 4" key="1">
    <citation type="submission" date="2021-05" db="EMBL/GenBank/DDBJ databases">
        <title>Genome Assembly of Synthetic Allotetraploid Brassica napus Reveals Homoeologous Exchanges between Subgenomes.</title>
        <authorList>
            <person name="Davis J.T."/>
        </authorList>
    </citation>
    <scope>NUCLEOTIDE SEQUENCE [LARGE SCALE GENOMIC DNA]</scope>
    <source>
        <strain evidence="4">cv. Da-Ae</strain>
        <tissue evidence="3">Seedling</tissue>
    </source>
</reference>
<keyword evidence="2" id="KW-0812">Transmembrane</keyword>
<dbReference type="PANTHER" id="PTHR10997:SF67">
    <property type="entry name" value="IMPORTIN N-TERMINAL DOMAIN-CONTAINING PROTEIN"/>
    <property type="match status" value="1"/>
</dbReference>
<keyword evidence="2" id="KW-1133">Transmembrane helix</keyword>
<sequence>REYDFLSFLYSSFTFVYFLNIAFYFIVYISPVFRRLHLRLTIDRLQRAETSYVKSLLIQVVANMLYYNPGLTLGVLHNTGLASTVFDLWFQMLQQKRKNGLPANFKREHGKKVCCLGLTSLLALPAGQCPEEERQLVFRATLDLLVAYKNQIAAAKETEVDYENEWNGLESNEDDDDDGSDGEMGMDDIEDGDEDDDEVGIGEEDDEVTAKLCASSLASLAMNMNLY</sequence>
<keyword evidence="4" id="KW-1185">Reference proteome</keyword>
<feature type="transmembrane region" description="Helical" evidence="2">
    <location>
        <begin position="6"/>
        <end position="30"/>
    </location>
</feature>
<keyword evidence="2" id="KW-0472">Membrane</keyword>